<feature type="region of interest" description="Disordered" evidence="2">
    <location>
        <begin position="1481"/>
        <end position="1502"/>
    </location>
</feature>
<evidence type="ECO:0000256" key="1">
    <source>
        <dbReference type="SAM" id="Coils"/>
    </source>
</evidence>
<evidence type="ECO:0000313" key="3">
    <source>
        <dbReference type="EMBL" id="EEB14893.1"/>
    </source>
</evidence>
<feature type="coiled-coil region" evidence="1">
    <location>
        <begin position="1341"/>
        <end position="1383"/>
    </location>
</feature>
<dbReference type="OMA" id="RIGDECK"/>
<dbReference type="HOGENOM" id="CLU_242576_0_0_1"/>
<proteinExistence type="predicted"/>
<dbReference type="EnsemblMetazoa" id="PHUM625920-RA">
    <property type="protein sequence ID" value="PHUM625920-PA"/>
    <property type="gene ID" value="PHUM625920"/>
</dbReference>
<dbReference type="EMBL" id="AAZO01003875">
    <property type="status" value="NOT_ANNOTATED_CDS"/>
    <property type="molecule type" value="Genomic_DNA"/>
</dbReference>
<name>E0VND7_PEDHC</name>
<dbReference type="eggNOG" id="ENOG502TKVU">
    <property type="taxonomic scope" value="Eukaryota"/>
</dbReference>
<gene>
    <name evidence="4" type="primary">8239238</name>
    <name evidence="3" type="ORF">Phum_PHUM625920</name>
</gene>
<dbReference type="EMBL" id="AAZO01003874">
    <property type="status" value="NOT_ANNOTATED_CDS"/>
    <property type="molecule type" value="Genomic_DNA"/>
</dbReference>
<feature type="coiled-coil region" evidence="1">
    <location>
        <begin position="1"/>
        <end position="223"/>
    </location>
</feature>
<keyword evidence="5" id="KW-1185">Reference proteome</keyword>
<feature type="compositionally biased region" description="Acidic residues" evidence="2">
    <location>
        <begin position="406"/>
        <end position="421"/>
    </location>
</feature>
<evidence type="ECO:0000256" key="2">
    <source>
        <dbReference type="SAM" id="MobiDB-lite"/>
    </source>
</evidence>
<dbReference type="VEuPathDB" id="VectorBase:PHUM625920"/>
<keyword evidence="1" id="KW-0175">Coiled coil</keyword>
<organism>
    <name type="scientific">Pediculus humanus subsp. corporis</name>
    <name type="common">Body louse</name>
    <dbReference type="NCBI Taxonomy" id="121224"/>
    <lineage>
        <taxon>Eukaryota</taxon>
        <taxon>Metazoa</taxon>
        <taxon>Ecdysozoa</taxon>
        <taxon>Arthropoda</taxon>
        <taxon>Hexapoda</taxon>
        <taxon>Insecta</taxon>
        <taxon>Pterygota</taxon>
        <taxon>Neoptera</taxon>
        <taxon>Paraneoptera</taxon>
        <taxon>Psocodea</taxon>
        <taxon>Troctomorpha</taxon>
        <taxon>Phthiraptera</taxon>
        <taxon>Anoplura</taxon>
        <taxon>Pediculidae</taxon>
        <taxon>Pediculus</taxon>
    </lineage>
</organism>
<evidence type="ECO:0000313" key="5">
    <source>
        <dbReference type="Proteomes" id="UP000009046"/>
    </source>
</evidence>
<dbReference type="RefSeq" id="XP_002427631.1">
    <property type="nucleotide sequence ID" value="XM_002427586.1"/>
</dbReference>
<dbReference type="CTD" id="8239238"/>
<feature type="region of interest" description="Disordered" evidence="2">
    <location>
        <begin position="391"/>
        <end position="421"/>
    </location>
</feature>
<protein>
    <submittedName>
        <fullName evidence="3 4">Centromeric protein E, putative</fullName>
    </submittedName>
</protein>
<feature type="coiled-coil region" evidence="1">
    <location>
        <begin position="247"/>
        <end position="391"/>
    </location>
</feature>
<feature type="coiled-coil region" evidence="1">
    <location>
        <begin position="683"/>
        <end position="1114"/>
    </location>
</feature>
<dbReference type="Proteomes" id="UP000009046">
    <property type="component" value="Unassembled WGS sequence"/>
</dbReference>
<feature type="coiled-coil region" evidence="1">
    <location>
        <begin position="1227"/>
        <end position="1280"/>
    </location>
</feature>
<reference evidence="3" key="1">
    <citation type="submission" date="2007-04" db="EMBL/GenBank/DDBJ databases">
        <title>Annotation of Pediculus humanus corporis strain USDA.</title>
        <authorList>
            <person name="Kirkness E."/>
            <person name="Hannick L."/>
            <person name="Hass B."/>
            <person name="Bruggner R."/>
            <person name="Lawson D."/>
            <person name="Bidwell S."/>
            <person name="Joardar V."/>
            <person name="Caler E."/>
            <person name="Walenz B."/>
            <person name="Inman J."/>
            <person name="Schobel S."/>
            <person name="Galinsky K."/>
            <person name="Amedeo P."/>
            <person name="Strausberg R."/>
        </authorList>
    </citation>
    <scope>NUCLEOTIDE SEQUENCE</scope>
    <source>
        <strain evidence="3">USDA</strain>
    </source>
</reference>
<feature type="coiled-coil region" evidence="1">
    <location>
        <begin position="540"/>
        <end position="627"/>
    </location>
</feature>
<reference evidence="3" key="2">
    <citation type="submission" date="2007-04" db="EMBL/GenBank/DDBJ databases">
        <title>The genome of the human body louse.</title>
        <authorList>
            <consortium name="The Human Body Louse Genome Consortium"/>
            <person name="Kirkness E."/>
            <person name="Walenz B."/>
            <person name="Hass B."/>
            <person name="Bruggner R."/>
            <person name="Strausberg R."/>
        </authorList>
    </citation>
    <scope>NUCLEOTIDE SEQUENCE</scope>
    <source>
        <strain evidence="3">USDA</strain>
    </source>
</reference>
<sequence>MVALKNKIAGLESESEDYRETLTKAMHKLEKMDSIMNENNLLREKLKYSEETIKYLEEKKKELEKELKLFKRTTENTETDEKQNWDKKCILDRGDCDKIVRLSSEKKLLIIQIEELKKELEIARINSKEIESLRKISENTTNNLQELIKENDCYKKKLETMKFLEKHIEDLKKQAQMLTEKYKKESQKANEHLMQININTKELQLLRDERDRLQLRVDELLTYENQFLSLQSKLHQVEIILDENEMLNKKLIHLDRLELENEHLKMKIEQYKSMEMQSNQDKEKIIQLQCAIVDQEEEIKKMVRHMEQLTEGYSDKNEIYKLKSELDEKNIIIKQYERQISEIPILECEIEELRNKLQKCIDDFKIDKDLLIRLQEELEACQTRCHDLEESTSVYPTESTQSQSDEFTETEPLECNDDNDDDMKDLNNDSSLKMEDLTLKLSNDVNLNDLINETNELKQLLRVKEEKINDLETEIININKELKKYYNYEDIKRYNEDLEYELNNIKKINKLLEEEIELRRDSAEKSQDLEKTLIIERRAKNFLANHVKELERKILMEENKKKIERKIEKLKKEEMNLIQRNSNKNFYVEIINLNNVLNLSKKLIRELKKENKILVEINDRVENVEIKFFKNLIKNLRVKIKCFKYLLKPEIQTEYHFLNEKFNGLSMETDRLIFEINDLKYSLECEKKNKEILKCELMKIQREISLYVTEENNVMVQELKCKNDEIEEMKKKLENVEIKYKNSCEEIEDLKKENVTLMKDFNEEKENLNNKINELVEELNEHKNLKNELNVLLEQIQEQKNIENEMKQINIVLEEEKETGLKELTTEKEKIKLMEDEIEKFKNELEKFKNMENEKKNNLENIIENHEKTLELKENKENELLIEIENLKKNLNEYVDNLTESKKQEENLIGKLEESEKRFKCQEDEMKNMKDVCAVLNNEINKKNSEIQVLKSRLMEKNKREENSENDINVNYELEKNSSLNEKFELEEALRKMENELDEIKLKLKDCKEMEDEITSLKNKRDSLLEKSNNSENEINLLKNKLIDYDNVKNELELLKNNIKIDSDSEQKLYNEYLILQKELNDEREEIVKLKENNENLQNDLLKAENLLEVSKKLHKNVSQIQIMSSSAEFFTPPTLPSPKSSQNDNEFECVISMKIHKKELNDLENDFKLKIKKLKERNAKKVKKLTAFHEKEGICRTKAFHESINSIKSSYENGIRKLVEKHKISITKLQELHEEEVEELNKNTKEMKLDSAEKSKKMTAEHKKELLEMEKKYEDLLKEKDIQIQTAKLSVESSVTQNTNDMQEVHKKAVESLTEFYKKSMLELEEKHSKELNKCKKINLKRTEIMKNKYEDLLAEERKKYEEQLEEMLNNLKKELILVHSKTCFSPECSSDHDERGGGEFDRIGDECKHKVLMNAKREDLLRRIFTLELVNMETAEKYRIQELKNALSEARQKNSELRKIISNQTKYKMDDKIEKYSIIEGQDSGNLPNDESDERKDVEISSTAKDKKLLEEELKKEKENVKYLKAFIETEKEKHKTQRKRDSDYVESIRLRLEEALNHEQIMESQLEYEAKFRAKLEYELQSLQKSFNLITDLPFGTLPVDSKAVKDLKNFDQCDITNKEELQNKTKSRHKTFSGKGLKKLSFKN</sequence>
<dbReference type="EMBL" id="DS235336">
    <property type="protein sequence ID" value="EEB14893.1"/>
    <property type="molecule type" value="Genomic_DNA"/>
</dbReference>
<dbReference type="GeneID" id="8239238"/>
<dbReference type="OrthoDB" id="10255522at2759"/>
<feature type="compositionally biased region" description="Polar residues" evidence="2">
    <location>
        <begin position="391"/>
        <end position="405"/>
    </location>
</feature>
<evidence type="ECO:0000313" key="4">
    <source>
        <dbReference type="EnsemblMetazoa" id="PHUM625920-PA"/>
    </source>
</evidence>
<feature type="coiled-coil region" evidence="1">
    <location>
        <begin position="447"/>
        <end position="515"/>
    </location>
</feature>
<dbReference type="InParanoid" id="E0VND7"/>
<reference evidence="4" key="3">
    <citation type="submission" date="2020-05" db="UniProtKB">
        <authorList>
            <consortium name="EnsemblMetazoa"/>
        </authorList>
    </citation>
    <scope>IDENTIFICATION</scope>
    <source>
        <strain evidence="4">USDA</strain>
    </source>
</reference>
<accession>E0VND7</accession>
<dbReference type="KEGG" id="phu:Phum_PHUM625920"/>